<dbReference type="AlphaFoldDB" id="I4EJE5"/>
<protein>
    <submittedName>
        <fullName evidence="1">Uncharacterized protein</fullName>
    </submittedName>
</protein>
<dbReference type="AntiFam" id="ANF00010">
    <property type="entry name" value="tRNA translation"/>
</dbReference>
<sequence length="64" mass="7059">MWYPFSGVALGVVGIVRALKTPSRQPDTRFPHGDAKIDGPLAQLAEQLTLNQRVRGSSPWRLTT</sequence>
<evidence type="ECO:0000313" key="2">
    <source>
        <dbReference type="Proteomes" id="UP000004221"/>
    </source>
</evidence>
<keyword evidence="2" id="KW-1185">Reference proteome</keyword>
<reference evidence="1 2" key="1">
    <citation type="journal article" date="2012" name="ISME J.">
        <title>Nitrification expanded: discovery, physiology and genomics of a nitrite-oxidizing bacterium from the phylum Chloroflexi.</title>
        <authorList>
            <person name="Sorokin D.Y."/>
            <person name="Lucker S."/>
            <person name="Vejmelkova D."/>
            <person name="Kostrikina N.A."/>
            <person name="Kleerebezem R."/>
            <person name="Rijpstra W.I."/>
            <person name="Damste J.S."/>
            <person name="Le Paslier D."/>
            <person name="Muyzer G."/>
            <person name="Wagner M."/>
            <person name="van Loosdrecht M.C."/>
            <person name="Daims H."/>
        </authorList>
    </citation>
    <scope>NUCLEOTIDE SEQUENCE [LARGE SCALE GENOMIC DNA]</scope>
    <source>
        <strain evidence="2">none</strain>
    </source>
</reference>
<comment type="caution">
    <text evidence="1">The sequence shown here is derived from an EMBL/GenBank/DDBJ whole genome shotgun (WGS) entry which is preliminary data.</text>
</comment>
<dbReference type="Proteomes" id="UP000004221">
    <property type="component" value="Unassembled WGS sequence"/>
</dbReference>
<gene>
    <name evidence="1" type="ORF">NITHO_3980006</name>
</gene>
<proteinExistence type="predicted"/>
<organism evidence="1 2">
    <name type="scientific">Nitrolancea hollandica Lb</name>
    <dbReference type="NCBI Taxonomy" id="1129897"/>
    <lineage>
        <taxon>Bacteria</taxon>
        <taxon>Pseudomonadati</taxon>
        <taxon>Thermomicrobiota</taxon>
        <taxon>Thermomicrobia</taxon>
        <taxon>Sphaerobacterales</taxon>
        <taxon>Sphaerobacterineae</taxon>
        <taxon>Sphaerobacteraceae</taxon>
        <taxon>Nitrolancea</taxon>
    </lineage>
</organism>
<name>I4EJE5_9BACT</name>
<evidence type="ECO:0000313" key="1">
    <source>
        <dbReference type="EMBL" id="CCF84807.1"/>
    </source>
</evidence>
<dbReference type="EMBL" id="CAGS01000332">
    <property type="protein sequence ID" value="CCF84807.1"/>
    <property type="molecule type" value="Genomic_DNA"/>
</dbReference>
<accession>I4EJE5</accession>